<dbReference type="Pfam" id="PF05368">
    <property type="entry name" value="NmrA"/>
    <property type="match status" value="1"/>
</dbReference>
<dbReference type="Gene3D" id="3.40.50.720">
    <property type="entry name" value="NAD(P)-binding Rossmann-like Domain"/>
    <property type="match status" value="1"/>
</dbReference>
<name>A0ABR3ZTF5_9LECA</name>
<comment type="similarity">
    <text evidence="1">Belongs to the NmrA-type oxidoreductase family.</text>
</comment>
<evidence type="ECO:0000259" key="3">
    <source>
        <dbReference type="Pfam" id="PF05368"/>
    </source>
</evidence>
<feature type="domain" description="NmrA-like" evidence="3">
    <location>
        <begin position="1"/>
        <end position="287"/>
    </location>
</feature>
<dbReference type="InterPro" id="IPR008030">
    <property type="entry name" value="NmrA-like"/>
</dbReference>
<organism evidence="4 5">
    <name type="scientific">Stereocaulon virgatum</name>
    <dbReference type="NCBI Taxonomy" id="373712"/>
    <lineage>
        <taxon>Eukaryota</taxon>
        <taxon>Fungi</taxon>
        <taxon>Dikarya</taxon>
        <taxon>Ascomycota</taxon>
        <taxon>Pezizomycotina</taxon>
        <taxon>Lecanoromycetes</taxon>
        <taxon>OSLEUM clade</taxon>
        <taxon>Lecanoromycetidae</taxon>
        <taxon>Lecanorales</taxon>
        <taxon>Lecanorineae</taxon>
        <taxon>Stereocaulaceae</taxon>
        <taxon>Stereocaulon</taxon>
    </lineage>
</organism>
<comment type="caution">
    <text evidence="4">The sequence shown here is derived from an EMBL/GenBank/DDBJ whole genome shotgun (WGS) entry which is preliminary data.</text>
</comment>
<dbReference type="InterPro" id="IPR036291">
    <property type="entry name" value="NAD(P)-bd_dom_sf"/>
</dbReference>
<keyword evidence="5" id="KW-1185">Reference proteome</keyword>
<dbReference type="Proteomes" id="UP001590950">
    <property type="component" value="Unassembled WGS sequence"/>
</dbReference>
<dbReference type="EMBL" id="JBEFKJ010000051">
    <property type="protein sequence ID" value="KAL2036762.1"/>
    <property type="molecule type" value="Genomic_DNA"/>
</dbReference>
<gene>
    <name evidence="4" type="ORF">N7G274_010486</name>
</gene>
<reference evidence="4 5" key="1">
    <citation type="submission" date="2024-09" db="EMBL/GenBank/DDBJ databases">
        <title>Rethinking Asexuality: The Enigmatic Case of Functional Sexual Genes in Lepraria (Stereocaulaceae).</title>
        <authorList>
            <person name="Doellman M."/>
            <person name="Sun Y."/>
            <person name="Barcenas-Pena A."/>
            <person name="Lumbsch H.T."/>
            <person name="Grewe F."/>
        </authorList>
    </citation>
    <scope>NUCLEOTIDE SEQUENCE [LARGE SCALE GENOMIC DNA]</scope>
    <source>
        <strain evidence="4 5">Mercado 3170</strain>
    </source>
</reference>
<dbReference type="Gene3D" id="3.90.25.10">
    <property type="entry name" value="UDP-galactose 4-epimerase, domain 1"/>
    <property type="match status" value="1"/>
</dbReference>
<protein>
    <recommendedName>
        <fullName evidence="3">NmrA-like domain-containing protein</fullName>
    </recommendedName>
</protein>
<dbReference type="InterPro" id="IPR051164">
    <property type="entry name" value="NmrA-like_oxidored"/>
</dbReference>
<sequence length="322" mass="35354">MDQTIAVLGATGTQGGSVVRAMLEDKSWQVRGITRELSKDSVEALTSQGVEMVAADFNDEESLMKAFEGVQAIFAVTNFWEHLAMGQAILQAQYTEVEQGIKIAKAASRTTSLKHFIWSSLPSADETSSGKFKVPHCDSKAIVDEYMRWELPELARKTTFLWVGYYASNIAFGPFTKLALHAPSAKHIWTQPSTAEALIPMAGDVSVNIGVYACAILANPEITLPAKYTLIQTETVSHEGVVNTWSEVTGKKAEYVQVSMSVFVKLFGNMGRELAHQCMWFEDMQGWGALRKGLLTANDLGIDEDKLVGLKGCLERLKAHLS</sequence>
<dbReference type="PANTHER" id="PTHR42748:SF28">
    <property type="entry name" value="NMRA-LIKE DOMAIN-CONTAINING PROTEIN"/>
    <property type="match status" value="1"/>
</dbReference>
<evidence type="ECO:0000313" key="5">
    <source>
        <dbReference type="Proteomes" id="UP001590950"/>
    </source>
</evidence>
<evidence type="ECO:0000313" key="4">
    <source>
        <dbReference type="EMBL" id="KAL2036762.1"/>
    </source>
</evidence>
<keyword evidence="2" id="KW-0521">NADP</keyword>
<accession>A0ABR3ZTF5</accession>
<evidence type="ECO:0000256" key="1">
    <source>
        <dbReference type="ARBA" id="ARBA00006328"/>
    </source>
</evidence>
<proteinExistence type="inferred from homology"/>
<evidence type="ECO:0000256" key="2">
    <source>
        <dbReference type="ARBA" id="ARBA00022857"/>
    </source>
</evidence>
<dbReference type="SUPFAM" id="SSF51735">
    <property type="entry name" value="NAD(P)-binding Rossmann-fold domains"/>
    <property type="match status" value="1"/>
</dbReference>
<dbReference type="CDD" id="cd05251">
    <property type="entry name" value="NmrA_like_SDR_a"/>
    <property type="match status" value="1"/>
</dbReference>
<dbReference type="PANTHER" id="PTHR42748">
    <property type="entry name" value="NITROGEN METABOLITE REPRESSION PROTEIN NMRA FAMILY MEMBER"/>
    <property type="match status" value="1"/>
</dbReference>